<gene>
    <name evidence="6" type="ORF">BZG36_04510</name>
</gene>
<evidence type="ECO:0000256" key="3">
    <source>
        <dbReference type="ARBA" id="ARBA00023295"/>
    </source>
</evidence>
<dbReference type="OrthoDB" id="416222at2759"/>
<dbReference type="PANTHER" id="PTHR30620:SF117">
    <property type="entry name" value="BETA-1,4-XYLOSIDASE (EUROFUNG)"/>
    <property type="match status" value="1"/>
</dbReference>
<protein>
    <recommendedName>
        <fullName evidence="5">Fibronectin type III-like domain-containing protein</fullName>
    </recommendedName>
</protein>
<evidence type="ECO:0000256" key="2">
    <source>
        <dbReference type="ARBA" id="ARBA00022801"/>
    </source>
</evidence>
<dbReference type="Pfam" id="PF01915">
    <property type="entry name" value="Glyco_hydro_3_C"/>
    <property type="match status" value="1"/>
</dbReference>
<dbReference type="InterPro" id="IPR051915">
    <property type="entry name" value="Cellulose_Degrad_GH3"/>
</dbReference>
<dbReference type="Gene3D" id="3.40.50.1700">
    <property type="entry name" value="Glycoside hydrolase family 3 C-terminal domain"/>
    <property type="match status" value="1"/>
</dbReference>
<name>A0A261XW03_9FUNG</name>
<dbReference type="InterPro" id="IPR017853">
    <property type="entry name" value="GH"/>
</dbReference>
<sequence length="713" mass="76585">MKLHGAVSVILLATRALAGPSTSQNPAETAIYKSPHASIEARVEDLLSRMTLEEKQAQLMQGNVANFVDKNYVVNRTALQNVVPPASGAIYAALIPRYALAIAINETQDYLLHNTRLGIPALMQSEGIHGYLDENSTIFMSPIGMACSFNPELLSKVSGVIGSEAASVGVTNIFAPVLDLSRELRWGRVEENYGEDPFLTGEMGRAYVIGLQSGKRPNTAKSAQYRLASMVKHFVAFGSPEGGVNTAPVAGGERDLRSLYLPPFKRAIVDGGALSVMSGYSPNPVPARLALEAGNDMEMGGSIMHYVTVAEQVQQKQLSMSVVDDAVRRVLRVKFQLGLFENPWSTSTYNSTIHTQSSVALAQQMDEEAIVLLENDGTLPISPKVSSVAVIGPQANVMQYGDYVQNGVFDRGITPLAGIKALVGGSVKINYAEGCKLWSNDQSGFKDAVEAAKQSKVAVVMVGTWTRDQTLLWQGLNATTGEHVDVNDLGLVGAQLDLVKAVQATGTPTVVVYVSGKPISEPWIKDNINAIVQEFYPSEQGGAALANILFGKVNPSGKLSVSFPTYVGSLPSYYNYYNGGRSTSPGYAYSNGTLVFGHQYVLGTPQPMWLFGHGLSYTTFNYTSVKMQSSTVRSSSKQVNVEVSVTNTGKVDGKEVVQVYVNDVVSSVVTPNLALKGFKKVSIKAGQTVTVVVPINIQDLAVWTTSNQYVVEP</sequence>
<dbReference type="GO" id="GO:0008422">
    <property type="term" value="F:beta-glucosidase activity"/>
    <property type="evidence" value="ECO:0007669"/>
    <property type="project" value="TreeGrafter"/>
</dbReference>
<dbReference type="Gene3D" id="3.20.20.300">
    <property type="entry name" value="Glycoside hydrolase, family 3, N-terminal domain"/>
    <property type="match status" value="2"/>
</dbReference>
<dbReference type="InterPro" id="IPR036881">
    <property type="entry name" value="Glyco_hydro_3_C_sf"/>
</dbReference>
<feature type="non-terminal residue" evidence="6">
    <location>
        <position position="713"/>
    </location>
</feature>
<comment type="similarity">
    <text evidence="1">Belongs to the glycosyl hydrolase 3 family.</text>
</comment>
<evidence type="ECO:0000256" key="1">
    <source>
        <dbReference type="ARBA" id="ARBA00005336"/>
    </source>
</evidence>
<dbReference type="InterPro" id="IPR036962">
    <property type="entry name" value="Glyco_hydro_3_N_sf"/>
</dbReference>
<feature type="domain" description="Fibronectin type III-like" evidence="5">
    <location>
        <begin position="655"/>
        <end position="712"/>
    </location>
</feature>
<dbReference type="Pfam" id="PF14310">
    <property type="entry name" value="Fn3-like"/>
    <property type="match status" value="1"/>
</dbReference>
<dbReference type="PRINTS" id="PR00133">
    <property type="entry name" value="GLHYDRLASE3"/>
</dbReference>
<organism evidence="6 7">
    <name type="scientific">Bifiguratus adelaidae</name>
    <dbReference type="NCBI Taxonomy" id="1938954"/>
    <lineage>
        <taxon>Eukaryota</taxon>
        <taxon>Fungi</taxon>
        <taxon>Fungi incertae sedis</taxon>
        <taxon>Mucoromycota</taxon>
        <taxon>Mucoromycotina</taxon>
        <taxon>Endogonomycetes</taxon>
        <taxon>Endogonales</taxon>
        <taxon>Endogonales incertae sedis</taxon>
        <taxon>Bifiguratus</taxon>
    </lineage>
</organism>
<evidence type="ECO:0000313" key="6">
    <source>
        <dbReference type="EMBL" id="OZJ02542.1"/>
    </source>
</evidence>
<dbReference type="InterPro" id="IPR013783">
    <property type="entry name" value="Ig-like_fold"/>
</dbReference>
<dbReference type="SUPFAM" id="SSF51445">
    <property type="entry name" value="(Trans)glycosidases"/>
    <property type="match status" value="1"/>
</dbReference>
<feature type="chain" id="PRO_5012695348" description="Fibronectin type III-like domain-containing protein" evidence="4">
    <location>
        <begin position="19"/>
        <end position="713"/>
    </location>
</feature>
<dbReference type="Gene3D" id="2.60.40.10">
    <property type="entry name" value="Immunoglobulins"/>
    <property type="match status" value="1"/>
</dbReference>
<evidence type="ECO:0000259" key="5">
    <source>
        <dbReference type="SMART" id="SM01217"/>
    </source>
</evidence>
<evidence type="ECO:0000256" key="4">
    <source>
        <dbReference type="SAM" id="SignalP"/>
    </source>
</evidence>
<reference evidence="6 7" key="1">
    <citation type="journal article" date="2017" name="Mycologia">
        <title>Bifiguratus adelaidae, gen. et sp. nov., a new member of Mucoromycotina in endophytic and soil-dwelling habitats.</title>
        <authorList>
            <person name="Torres-Cruz T.J."/>
            <person name="Billingsley Tobias T.L."/>
            <person name="Almatruk M."/>
            <person name="Hesse C."/>
            <person name="Kuske C.R."/>
            <person name="Desiro A."/>
            <person name="Benucci G.M."/>
            <person name="Bonito G."/>
            <person name="Stajich J.E."/>
            <person name="Dunlap C."/>
            <person name="Arnold A.E."/>
            <person name="Porras-Alfaro A."/>
        </authorList>
    </citation>
    <scope>NUCLEOTIDE SEQUENCE [LARGE SCALE GENOMIC DNA]</scope>
    <source>
        <strain evidence="6 7">AZ0501</strain>
    </source>
</reference>
<dbReference type="GO" id="GO:0009251">
    <property type="term" value="P:glucan catabolic process"/>
    <property type="evidence" value="ECO:0007669"/>
    <property type="project" value="TreeGrafter"/>
</dbReference>
<keyword evidence="3" id="KW-0326">Glycosidase</keyword>
<accession>A0A261XW03</accession>
<dbReference type="PANTHER" id="PTHR30620">
    <property type="entry name" value="PERIPLASMIC BETA-GLUCOSIDASE-RELATED"/>
    <property type="match status" value="1"/>
</dbReference>
<dbReference type="InterPro" id="IPR026891">
    <property type="entry name" value="Fn3-like"/>
</dbReference>
<comment type="caution">
    <text evidence="6">The sequence shown here is derived from an EMBL/GenBank/DDBJ whole genome shotgun (WGS) entry which is preliminary data.</text>
</comment>
<keyword evidence="2" id="KW-0378">Hydrolase</keyword>
<keyword evidence="7" id="KW-1185">Reference proteome</keyword>
<dbReference type="AlphaFoldDB" id="A0A261XW03"/>
<dbReference type="SMART" id="SM01217">
    <property type="entry name" value="Fn3_like"/>
    <property type="match status" value="1"/>
</dbReference>
<keyword evidence="4" id="KW-0732">Signal</keyword>
<dbReference type="InterPro" id="IPR002772">
    <property type="entry name" value="Glyco_hydro_3_C"/>
</dbReference>
<evidence type="ECO:0000313" key="7">
    <source>
        <dbReference type="Proteomes" id="UP000242875"/>
    </source>
</evidence>
<dbReference type="EMBL" id="MVBO01000144">
    <property type="protein sequence ID" value="OZJ02542.1"/>
    <property type="molecule type" value="Genomic_DNA"/>
</dbReference>
<dbReference type="Pfam" id="PF00933">
    <property type="entry name" value="Glyco_hydro_3"/>
    <property type="match status" value="1"/>
</dbReference>
<dbReference type="Proteomes" id="UP000242875">
    <property type="component" value="Unassembled WGS sequence"/>
</dbReference>
<proteinExistence type="inferred from homology"/>
<dbReference type="FunFam" id="3.40.50.1700:FF:000009">
    <property type="entry name" value="Periplasmic beta-glucosidase"/>
    <property type="match status" value="1"/>
</dbReference>
<feature type="signal peptide" evidence="4">
    <location>
        <begin position="1"/>
        <end position="18"/>
    </location>
</feature>
<dbReference type="SUPFAM" id="SSF52279">
    <property type="entry name" value="Beta-D-glucan exohydrolase, C-terminal domain"/>
    <property type="match status" value="1"/>
</dbReference>
<dbReference type="InterPro" id="IPR001764">
    <property type="entry name" value="Glyco_hydro_3_N"/>
</dbReference>